<organism evidence="2 3">
    <name type="scientific">Pseudodesulfovibrio piezophilus (strain DSM 21447 / JCM 15486 / C1TLV30)</name>
    <name type="common">Desulfovibrio piezophilus</name>
    <dbReference type="NCBI Taxonomy" id="1322246"/>
    <lineage>
        <taxon>Bacteria</taxon>
        <taxon>Pseudomonadati</taxon>
        <taxon>Thermodesulfobacteriota</taxon>
        <taxon>Desulfovibrionia</taxon>
        <taxon>Desulfovibrionales</taxon>
        <taxon>Desulfovibrionaceae</taxon>
    </lineage>
</organism>
<protein>
    <recommendedName>
        <fullName evidence="1">Sialidase domain-containing protein</fullName>
    </recommendedName>
</protein>
<dbReference type="HOGENOM" id="CLU_528666_0_0_7"/>
<dbReference type="PANTHER" id="PTHR43752:SF2">
    <property type="entry name" value="BNR_ASP-BOX REPEAT FAMILY PROTEIN"/>
    <property type="match status" value="1"/>
</dbReference>
<sequence>MPSLSDQADRHVIIDRRQGEYICFPDVIRLRNGQLLIAYNEADQHVTPSRRALLVKHSLDNGRTWGKATRIGDAVSHCPRLVQMDDDMVLLSDSNGLFHFSKDNGRTWESQRANALAHDMIDKVIDLGDDLLLTTGHMHRGTYPQPAIRQAPAEQMAYRSEDRGANWQPISALARERNLVLCEASMVRLPDKRILALMRENSFVYEPMYACLSDDDGDTWTDPTPTPLIGHRPTLGLVDDSRLLVTYRNVAPDPGTCAWTGSLEELMSDFAVQGRHEDQTNPKLSNEGLKVVNDEGSESVVRYALRPMTDPRSARATLEARVRVDTAGPNGCGLRLGIWWYLFPDHILPEGEDQAPMAIPPDQFNTIRLEYADGTVSLFVNDTFQTQITVNRDHANTRPILFGAPYPFEDNAVSCIWESVSLTIREPCRGRDYSWQWQAQSDGFPDQWALDAILELKNDRHAAAPDFGYSGWAMLDDGTFYGVYHHGGGTDDEYEPLFSAHIQGTYFSLKDFGIE</sequence>
<reference evidence="3" key="2">
    <citation type="journal article" date="2013" name="Stand. Genomic Sci.">
        <title>Complete genome sequence of Desulfocapsa sulfexigens, a marine deltaproteobacterium specialized in disproportionating inorganic sulfur compounds.</title>
        <authorList>
            <person name="Finster K.W."/>
            <person name="Kjeldsen K.U."/>
            <person name="Kube M."/>
            <person name="Reinhardt R."/>
            <person name="Mussmann M."/>
            <person name="Amann R."/>
            <person name="Schreiber L."/>
        </authorList>
    </citation>
    <scope>NUCLEOTIDE SEQUENCE [LARGE SCALE GENOMIC DNA]</scope>
    <source>
        <strain evidence="3">DSM 10523 / SB164P1</strain>
    </source>
</reference>
<evidence type="ECO:0000313" key="3">
    <source>
        <dbReference type="Proteomes" id="UP000011724"/>
    </source>
</evidence>
<dbReference type="eggNOG" id="COG4409">
    <property type="taxonomic scope" value="Bacteria"/>
</dbReference>
<dbReference type="STRING" id="1322246.BN4_11061"/>
<feature type="domain" description="Sialidase" evidence="1">
    <location>
        <begin position="100"/>
        <end position="242"/>
    </location>
</feature>
<dbReference type="CDD" id="cd15482">
    <property type="entry name" value="Sialidase_non-viral"/>
    <property type="match status" value="1"/>
</dbReference>
<dbReference type="AlphaFoldDB" id="M1WVB2"/>
<dbReference type="BioCyc" id="DPIE1322246:BN4_RS05360-MONOMER"/>
<dbReference type="PANTHER" id="PTHR43752">
    <property type="entry name" value="BNR/ASP-BOX REPEAT FAMILY PROTEIN"/>
    <property type="match status" value="1"/>
</dbReference>
<keyword evidence="3" id="KW-1185">Reference proteome</keyword>
<dbReference type="Gene3D" id="2.120.10.10">
    <property type="match status" value="1"/>
</dbReference>
<proteinExistence type="predicted"/>
<accession>M1WVB2</accession>
<gene>
    <name evidence="2" type="ordered locus">BN4_11061</name>
</gene>
<dbReference type="RefSeq" id="WP_015414349.1">
    <property type="nucleotide sequence ID" value="NC_020409.1"/>
</dbReference>
<dbReference type="PATRIC" id="fig|879567.3.peg.1097"/>
<dbReference type="InterPro" id="IPR036278">
    <property type="entry name" value="Sialidase_sf"/>
</dbReference>
<dbReference type="Pfam" id="PF13088">
    <property type="entry name" value="BNR_2"/>
    <property type="match status" value="1"/>
</dbReference>
<dbReference type="OrthoDB" id="9807193at2"/>
<dbReference type="Proteomes" id="UP000011724">
    <property type="component" value="Chromosome"/>
</dbReference>
<reference evidence="2 3" key="1">
    <citation type="journal article" date="2013" name="PLoS ONE">
        <title>The first genomic and proteomic characterization of a deep-sea sulfate reducer: insights into the piezophilic lifestyle of Desulfovibrio piezophilus.</title>
        <authorList>
            <person name="Pradel N."/>
            <person name="Ji B."/>
            <person name="Gimenez G."/>
            <person name="Talla E."/>
            <person name="Lenoble P."/>
            <person name="Garel M."/>
            <person name="Tamburini C."/>
            <person name="Fourquet P."/>
            <person name="Lebrun R."/>
            <person name="Bertin P."/>
            <person name="Denis Y."/>
            <person name="Pophillat M."/>
            <person name="Barbe V."/>
            <person name="Ollivier B."/>
            <person name="Dolla A."/>
        </authorList>
    </citation>
    <scope>NUCLEOTIDE SEQUENCE [LARGE SCALE GENOMIC DNA]</scope>
    <source>
        <strain evidence="3">DSM 10523 / SB164P1</strain>
    </source>
</reference>
<evidence type="ECO:0000259" key="1">
    <source>
        <dbReference type="Pfam" id="PF13088"/>
    </source>
</evidence>
<dbReference type="KEGG" id="dpi:BN4_11061"/>
<dbReference type="InterPro" id="IPR011040">
    <property type="entry name" value="Sialidase"/>
</dbReference>
<dbReference type="SUPFAM" id="SSF50939">
    <property type="entry name" value="Sialidases"/>
    <property type="match status" value="1"/>
</dbReference>
<evidence type="ECO:0000313" key="2">
    <source>
        <dbReference type="EMBL" id="CCH48298.1"/>
    </source>
</evidence>
<dbReference type="EMBL" id="FO203427">
    <property type="protein sequence ID" value="CCH48298.1"/>
    <property type="molecule type" value="Genomic_DNA"/>
</dbReference>
<name>M1WVB2_PSEP2</name>